<dbReference type="GO" id="GO:0034455">
    <property type="term" value="C:t-UTP complex"/>
    <property type="evidence" value="ECO:0007669"/>
    <property type="project" value="TreeGrafter"/>
</dbReference>
<keyword evidence="3" id="KW-1185">Reference proteome</keyword>
<reference evidence="2 3" key="1">
    <citation type="journal article" date="2018" name="New Phytol.">
        <title>Phylogenomics of Endogonaceae and evolution of mycorrhizas within Mucoromycota.</title>
        <authorList>
            <person name="Chang Y."/>
            <person name="Desiro A."/>
            <person name="Na H."/>
            <person name="Sandor L."/>
            <person name="Lipzen A."/>
            <person name="Clum A."/>
            <person name="Barry K."/>
            <person name="Grigoriev I.V."/>
            <person name="Martin F.M."/>
            <person name="Stajich J.E."/>
            <person name="Smith M.E."/>
            <person name="Bonito G."/>
            <person name="Spatafora J.W."/>
        </authorList>
    </citation>
    <scope>NUCLEOTIDE SEQUENCE [LARGE SCALE GENOMIC DNA]</scope>
    <source>
        <strain evidence="2 3">GMNB39</strain>
    </source>
</reference>
<name>A0A433DG62_9FUNG</name>
<comment type="caution">
    <text evidence="2">The sequence shown here is derived from an EMBL/GenBank/DDBJ whole genome shotgun (WGS) entry which is preliminary data.</text>
</comment>
<dbReference type="PROSITE" id="PS50082">
    <property type="entry name" value="WD_REPEATS_2"/>
    <property type="match status" value="1"/>
</dbReference>
<dbReference type="AlphaFoldDB" id="A0A433DG62"/>
<dbReference type="PANTHER" id="PTHR44163">
    <property type="entry name" value="U3 SMALL NUCLEOLAR RNA-ASSOCIATED PROTEIN 4 HOMOLOG"/>
    <property type="match status" value="1"/>
</dbReference>
<evidence type="ECO:0000256" key="1">
    <source>
        <dbReference type="PROSITE-ProRule" id="PRU00221"/>
    </source>
</evidence>
<evidence type="ECO:0000313" key="2">
    <source>
        <dbReference type="EMBL" id="RUP49816.1"/>
    </source>
</evidence>
<dbReference type="OrthoDB" id="8883818at2759"/>
<protein>
    <submittedName>
        <fullName evidence="2">WD40-repeat-containing domain protein</fullName>
    </submittedName>
</protein>
<dbReference type="PANTHER" id="PTHR44163:SF1">
    <property type="entry name" value="U3 SMALL NUCLEOLAR RNA-ASSOCIATED PROTEIN 4 HOMOLOG"/>
    <property type="match status" value="1"/>
</dbReference>
<dbReference type="GO" id="GO:0000462">
    <property type="term" value="P:maturation of SSU-rRNA from tricistronic rRNA transcript (SSU-rRNA, 5.8S rRNA, LSU-rRNA)"/>
    <property type="evidence" value="ECO:0007669"/>
    <property type="project" value="InterPro"/>
</dbReference>
<evidence type="ECO:0000313" key="3">
    <source>
        <dbReference type="Proteomes" id="UP000268093"/>
    </source>
</evidence>
<dbReference type="InterPro" id="IPR046351">
    <property type="entry name" value="UTP4"/>
</dbReference>
<dbReference type="InterPro" id="IPR015943">
    <property type="entry name" value="WD40/YVTN_repeat-like_dom_sf"/>
</dbReference>
<dbReference type="PROSITE" id="PS50294">
    <property type="entry name" value="WD_REPEATS_REGION"/>
    <property type="match status" value="1"/>
</dbReference>
<sequence>MEVHRCRFVKYQPASINALSYTPRTAKPTLLACGRANGNIEIWNPQWEWNLDKTIPGGANMSVEALVFTHQTILTDEDDYDTEEEKVEARKNLLAAPPRLFSAGLNAYIMEWNLHTLQAQRSVDSHGGAIWCMAANHVNTVLAIGCEDGCVRLFDIADGELSFIRSFDKQKGRILSVAWSPDDKYIVTGSSDSSIRKWDVTQGRSIARMTVEKLRREDTLVWAVSVLASGTIVSGDSLGHVKFWDGKLGTMLQTFPAHGADVLCLVASRDGRTVFTSGVDRKLNQFHLVETSISSKKRKAPSNNSSAGVPAPTSTTKWILAHNRRFHSHDVRALALEEDRPVNALVSGGIDVSLVVCPAQEFPDTTQRRLSCLPQKPVVSVSKTKRLMLCRFTNVVKVWRLGKGRLRVLLVAEKFVISCLTLTQWRSSHYCQLISSNIDLLRFPASAPTQPYLDMDIGAHLDLVEPQQAVLEMTMKDDRNITASALSENGMWIAVAEVEETKLFKVEDDPNYPGRLIVRKQKQFASSIVTPSTRGFGAHYLLFTPDSSKLVIAMTNSQVLVVDLSGWQEQRYEILRRFGQHRGMGENDERNDDGDEQVSTIVSMTISADGQWLSTGDLLNRIHVFNLDALQVRIYLGLYVSDIVYGRHCKDEYHTTLPNFAPTHTTLTFHSYHPSTLIVSLASNEFYLYDVELCRLTDWSRKYSEKLPIKFLQFKDKIMGFGFNPARPNTIVAWGVSYLCLIDLAKGVGDRDAVLNVAKRKRVEEDKAEAHKKVERRRRYEKLGITTPMPEPPRSALGEEGEGVEDDGVNFQVLHKFQPLMFLDFVGPDSMVVVERPMFGILEKLPPSFYKAKYGT</sequence>
<organism evidence="2 3">
    <name type="scientific">Jimgerdemannia flammicorona</name>
    <dbReference type="NCBI Taxonomy" id="994334"/>
    <lineage>
        <taxon>Eukaryota</taxon>
        <taxon>Fungi</taxon>
        <taxon>Fungi incertae sedis</taxon>
        <taxon>Mucoromycota</taxon>
        <taxon>Mucoromycotina</taxon>
        <taxon>Endogonomycetes</taxon>
        <taxon>Endogonales</taxon>
        <taxon>Endogonaceae</taxon>
        <taxon>Jimgerdemannia</taxon>
    </lineage>
</organism>
<dbReference type="InterPro" id="IPR001680">
    <property type="entry name" value="WD40_rpt"/>
</dbReference>
<gene>
    <name evidence="2" type="ORF">BC936DRAFT_141381</name>
</gene>
<dbReference type="EMBL" id="RBNI01001948">
    <property type="protein sequence ID" value="RUP49816.1"/>
    <property type="molecule type" value="Genomic_DNA"/>
</dbReference>
<proteinExistence type="predicted"/>
<dbReference type="GO" id="GO:0032040">
    <property type="term" value="C:small-subunit processome"/>
    <property type="evidence" value="ECO:0007669"/>
    <property type="project" value="TreeGrafter"/>
</dbReference>
<accession>A0A433DG62</accession>
<dbReference type="GO" id="GO:0003723">
    <property type="term" value="F:RNA binding"/>
    <property type="evidence" value="ECO:0007669"/>
    <property type="project" value="TreeGrafter"/>
</dbReference>
<dbReference type="InterPro" id="IPR036322">
    <property type="entry name" value="WD40_repeat_dom_sf"/>
</dbReference>
<dbReference type="Proteomes" id="UP000268093">
    <property type="component" value="Unassembled WGS sequence"/>
</dbReference>
<keyword evidence="1" id="KW-0853">WD repeat</keyword>
<dbReference type="SMART" id="SM00320">
    <property type="entry name" value="WD40"/>
    <property type="match status" value="7"/>
</dbReference>
<feature type="repeat" description="WD" evidence="1">
    <location>
        <begin position="167"/>
        <end position="208"/>
    </location>
</feature>
<dbReference type="SUPFAM" id="SSF50978">
    <property type="entry name" value="WD40 repeat-like"/>
    <property type="match status" value="2"/>
</dbReference>
<dbReference type="GO" id="GO:0030686">
    <property type="term" value="C:90S preribosome"/>
    <property type="evidence" value="ECO:0007669"/>
    <property type="project" value="InterPro"/>
</dbReference>
<dbReference type="Pfam" id="PF00400">
    <property type="entry name" value="WD40"/>
    <property type="match status" value="3"/>
</dbReference>
<dbReference type="Gene3D" id="2.130.10.10">
    <property type="entry name" value="YVTN repeat-like/Quinoprotein amine dehydrogenase"/>
    <property type="match status" value="3"/>
</dbReference>